<dbReference type="InterPro" id="IPR036259">
    <property type="entry name" value="MFS_trans_sf"/>
</dbReference>
<sequence length="533" mass="57327">MTDKVFRVRSSSEVRPEGLTTSAESQNRPTPELSQQPHHPSLSSPDDKKHKGKKPPIGLWWRSGEKFITLTVAVAVFTDIFLYGLIVPVFPFSLPDRAGVRENEVQRWISVLLAVYGAGLLAASPVCGYISDHTSGRMLPFMLGLVALICSTVMLCVGNTIALLVVGRLIQGMSGAVVWIAGLALLVDTVGRGRVGEAMGIVSVALSLAMFLAPLLGGLVYHGGGYFAVFGMAFGLLGLDVLLRVVVIEKKTATKYESPVTPTVMENANEETEKPQAAPGPSLSLKSTTETKEVEPLPERPTTKWQRLKARLPPVITLLCHPRLDVALWGSCMQAILMTSFETTVPLFVNETFGWNSVGGGLVFLSLVIPTFLGPLVGKICDRYGPRFVATLGFIVGCPPTILLRFVSQNTMGHKVLLCALLFLVGVAMTLVITPFLAEITFVVIDLEDRKPGRFGKQGAIAQAYGLFNIAFAAGTMIGPLLAGFIRESKGWNIQVLVLGILWLASAVPTIIYTGGKLSSADIKWGKAKLGLN</sequence>
<dbReference type="GO" id="GO:0022857">
    <property type="term" value="F:transmembrane transporter activity"/>
    <property type="evidence" value="ECO:0007669"/>
    <property type="project" value="InterPro"/>
</dbReference>
<keyword evidence="4 7" id="KW-1133">Transmembrane helix</keyword>
<dbReference type="STRING" id="341454.A0A4S2ML88"/>
<dbReference type="InterPro" id="IPR050930">
    <property type="entry name" value="MFS_Vesicular_Transporter"/>
</dbReference>
<dbReference type="InterPro" id="IPR011701">
    <property type="entry name" value="MFS"/>
</dbReference>
<evidence type="ECO:0000256" key="7">
    <source>
        <dbReference type="SAM" id="Phobius"/>
    </source>
</evidence>
<feature type="transmembrane region" description="Helical" evidence="7">
    <location>
        <begin position="67"/>
        <end position="88"/>
    </location>
</feature>
<dbReference type="AlphaFoldDB" id="A0A4S2ML88"/>
<feature type="transmembrane region" description="Helical" evidence="7">
    <location>
        <begin position="108"/>
        <end position="130"/>
    </location>
</feature>
<keyword evidence="10" id="KW-1185">Reference proteome</keyword>
<reference evidence="9 10" key="1">
    <citation type="submission" date="2019-04" db="EMBL/GenBank/DDBJ databases">
        <title>Comparative genomics and transcriptomics to analyze fruiting body development in filamentous ascomycetes.</title>
        <authorList>
            <consortium name="DOE Joint Genome Institute"/>
            <person name="Lutkenhaus R."/>
            <person name="Traeger S."/>
            <person name="Breuer J."/>
            <person name="Kuo A."/>
            <person name="Lipzen A."/>
            <person name="Pangilinan J."/>
            <person name="Dilworth D."/>
            <person name="Sandor L."/>
            <person name="Poggeler S."/>
            <person name="Barry K."/>
            <person name="Grigoriev I.V."/>
            <person name="Nowrousian M."/>
        </authorList>
    </citation>
    <scope>NUCLEOTIDE SEQUENCE [LARGE SCALE GENOMIC DNA]</scope>
    <source>
        <strain evidence="9 10">CBS 389.68</strain>
    </source>
</reference>
<feature type="transmembrane region" description="Helical" evidence="7">
    <location>
        <begin position="355"/>
        <end position="376"/>
    </location>
</feature>
<feature type="transmembrane region" description="Helical" evidence="7">
    <location>
        <begin position="492"/>
        <end position="514"/>
    </location>
</feature>
<evidence type="ECO:0000256" key="4">
    <source>
        <dbReference type="ARBA" id="ARBA00022989"/>
    </source>
</evidence>
<feature type="transmembrane region" description="Helical" evidence="7">
    <location>
        <begin position="420"/>
        <end position="445"/>
    </location>
</feature>
<dbReference type="Proteomes" id="UP000298138">
    <property type="component" value="Unassembled WGS sequence"/>
</dbReference>
<feature type="transmembrane region" description="Helical" evidence="7">
    <location>
        <begin position="466"/>
        <end position="486"/>
    </location>
</feature>
<dbReference type="OrthoDB" id="5086884at2759"/>
<dbReference type="SUPFAM" id="SSF103473">
    <property type="entry name" value="MFS general substrate transporter"/>
    <property type="match status" value="1"/>
</dbReference>
<organism evidence="9 10">
    <name type="scientific">Ascodesmis nigricans</name>
    <dbReference type="NCBI Taxonomy" id="341454"/>
    <lineage>
        <taxon>Eukaryota</taxon>
        <taxon>Fungi</taxon>
        <taxon>Dikarya</taxon>
        <taxon>Ascomycota</taxon>
        <taxon>Pezizomycotina</taxon>
        <taxon>Pezizomycetes</taxon>
        <taxon>Pezizales</taxon>
        <taxon>Ascodesmidaceae</taxon>
        <taxon>Ascodesmis</taxon>
    </lineage>
</organism>
<feature type="transmembrane region" description="Helical" evidence="7">
    <location>
        <begin position="199"/>
        <end position="221"/>
    </location>
</feature>
<protein>
    <submittedName>
        <fullName evidence="9">MFS general substrate transporter</fullName>
    </submittedName>
</protein>
<feature type="compositionally biased region" description="Polar residues" evidence="6">
    <location>
        <begin position="17"/>
        <end position="29"/>
    </location>
</feature>
<dbReference type="Pfam" id="PF07690">
    <property type="entry name" value="MFS_1"/>
    <property type="match status" value="1"/>
</dbReference>
<accession>A0A4S2ML88</accession>
<gene>
    <name evidence="9" type="ORF">EX30DRAFT_398396</name>
</gene>
<evidence type="ECO:0000256" key="2">
    <source>
        <dbReference type="ARBA" id="ARBA00022448"/>
    </source>
</evidence>
<evidence type="ECO:0000259" key="8">
    <source>
        <dbReference type="PROSITE" id="PS50850"/>
    </source>
</evidence>
<keyword evidence="3 7" id="KW-0812">Transmembrane</keyword>
<feature type="transmembrane region" description="Helical" evidence="7">
    <location>
        <begin position="169"/>
        <end position="187"/>
    </location>
</feature>
<dbReference type="PROSITE" id="PS50850">
    <property type="entry name" value="MFS"/>
    <property type="match status" value="1"/>
</dbReference>
<evidence type="ECO:0000256" key="1">
    <source>
        <dbReference type="ARBA" id="ARBA00004141"/>
    </source>
</evidence>
<dbReference type="InParanoid" id="A0A4S2ML88"/>
<evidence type="ECO:0000256" key="5">
    <source>
        <dbReference type="ARBA" id="ARBA00023136"/>
    </source>
</evidence>
<feature type="transmembrane region" description="Helical" evidence="7">
    <location>
        <begin position="142"/>
        <end position="163"/>
    </location>
</feature>
<feature type="compositionally biased region" description="Basic and acidic residues" evidence="6">
    <location>
        <begin position="289"/>
        <end position="300"/>
    </location>
</feature>
<name>A0A4S2ML88_9PEZI</name>
<feature type="transmembrane region" description="Helical" evidence="7">
    <location>
        <begin position="388"/>
        <end position="408"/>
    </location>
</feature>
<feature type="domain" description="Major facilitator superfamily (MFS) profile" evidence="8">
    <location>
        <begin position="68"/>
        <end position="518"/>
    </location>
</feature>
<keyword evidence="5 7" id="KW-0472">Membrane</keyword>
<evidence type="ECO:0000313" key="10">
    <source>
        <dbReference type="Proteomes" id="UP000298138"/>
    </source>
</evidence>
<dbReference type="Gene3D" id="1.20.1250.20">
    <property type="entry name" value="MFS general substrate transporter like domains"/>
    <property type="match status" value="2"/>
</dbReference>
<evidence type="ECO:0000313" key="9">
    <source>
        <dbReference type="EMBL" id="TGZ77703.1"/>
    </source>
</evidence>
<evidence type="ECO:0000256" key="6">
    <source>
        <dbReference type="SAM" id="MobiDB-lite"/>
    </source>
</evidence>
<evidence type="ECO:0000256" key="3">
    <source>
        <dbReference type="ARBA" id="ARBA00022692"/>
    </source>
</evidence>
<comment type="subcellular location">
    <subcellularLocation>
        <location evidence="1">Membrane</location>
        <topology evidence="1">Multi-pass membrane protein</topology>
    </subcellularLocation>
</comment>
<dbReference type="PANTHER" id="PTHR23506">
    <property type="entry name" value="GH10249P"/>
    <property type="match status" value="1"/>
</dbReference>
<dbReference type="InterPro" id="IPR020846">
    <property type="entry name" value="MFS_dom"/>
</dbReference>
<dbReference type="EMBL" id="ML220150">
    <property type="protein sequence ID" value="TGZ77703.1"/>
    <property type="molecule type" value="Genomic_DNA"/>
</dbReference>
<feature type="transmembrane region" description="Helical" evidence="7">
    <location>
        <begin position="227"/>
        <end position="247"/>
    </location>
</feature>
<dbReference type="GO" id="GO:0016020">
    <property type="term" value="C:membrane"/>
    <property type="evidence" value="ECO:0007669"/>
    <property type="project" value="UniProtKB-SubCell"/>
</dbReference>
<feature type="compositionally biased region" description="Basic and acidic residues" evidence="6">
    <location>
        <begin position="1"/>
        <end position="16"/>
    </location>
</feature>
<keyword evidence="2" id="KW-0813">Transport</keyword>
<feature type="region of interest" description="Disordered" evidence="6">
    <location>
        <begin position="1"/>
        <end position="55"/>
    </location>
</feature>
<proteinExistence type="predicted"/>
<dbReference type="CDD" id="cd17325">
    <property type="entry name" value="MFS_MdtG_SLC18_like"/>
    <property type="match status" value="1"/>
</dbReference>
<dbReference type="PANTHER" id="PTHR23506:SF23">
    <property type="entry name" value="GH10249P"/>
    <property type="match status" value="1"/>
</dbReference>
<feature type="compositionally biased region" description="Low complexity" evidence="6">
    <location>
        <begin position="33"/>
        <end position="44"/>
    </location>
</feature>
<feature type="region of interest" description="Disordered" evidence="6">
    <location>
        <begin position="262"/>
        <end position="300"/>
    </location>
</feature>